<proteinExistence type="predicted"/>
<protein>
    <submittedName>
        <fullName evidence="1">Uncharacterized protein</fullName>
    </submittedName>
</protein>
<dbReference type="AlphaFoldDB" id="A0A087T4J8"/>
<dbReference type="Proteomes" id="UP000054359">
    <property type="component" value="Unassembled WGS sequence"/>
</dbReference>
<sequence length="65" mass="7197">MWNEISVCKTENFLNSSVTQDFSETILLSSFEVETLAMVTSTQKVFNKPALCCTSSPLYVIISLG</sequence>
<dbReference type="OrthoDB" id="10504900at2759"/>
<evidence type="ECO:0000313" key="2">
    <source>
        <dbReference type="Proteomes" id="UP000054359"/>
    </source>
</evidence>
<gene>
    <name evidence="1" type="ORF">X975_04079</name>
</gene>
<feature type="non-terminal residue" evidence="1">
    <location>
        <position position="65"/>
    </location>
</feature>
<keyword evidence="2" id="KW-1185">Reference proteome</keyword>
<name>A0A087T4J8_STEMI</name>
<accession>A0A087T4J8</accession>
<reference evidence="1 2" key="1">
    <citation type="submission" date="2013-11" db="EMBL/GenBank/DDBJ databases">
        <title>Genome sequencing of Stegodyphus mimosarum.</title>
        <authorList>
            <person name="Bechsgaard J."/>
        </authorList>
    </citation>
    <scope>NUCLEOTIDE SEQUENCE [LARGE SCALE GENOMIC DNA]</scope>
</reference>
<evidence type="ECO:0000313" key="1">
    <source>
        <dbReference type="EMBL" id="KFM60037.1"/>
    </source>
</evidence>
<dbReference type="EMBL" id="KK113375">
    <property type="protein sequence ID" value="KFM60037.1"/>
    <property type="molecule type" value="Genomic_DNA"/>
</dbReference>
<organism evidence="1 2">
    <name type="scientific">Stegodyphus mimosarum</name>
    <name type="common">African social velvet spider</name>
    <dbReference type="NCBI Taxonomy" id="407821"/>
    <lineage>
        <taxon>Eukaryota</taxon>
        <taxon>Metazoa</taxon>
        <taxon>Ecdysozoa</taxon>
        <taxon>Arthropoda</taxon>
        <taxon>Chelicerata</taxon>
        <taxon>Arachnida</taxon>
        <taxon>Araneae</taxon>
        <taxon>Araneomorphae</taxon>
        <taxon>Entelegynae</taxon>
        <taxon>Eresoidea</taxon>
        <taxon>Eresidae</taxon>
        <taxon>Stegodyphus</taxon>
    </lineage>
</organism>